<dbReference type="Proteomes" id="UP000000447">
    <property type="component" value="Chromosome"/>
</dbReference>
<comment type="subcellular location">
    <subcellularLocation>
        <location evidence="1">Periplasm</location>
    </subcellularLocation>
</comment>
<evidence type="ECO:0000256" key="1">
    <source>
        <dbReference type="ARBA" id="ARBA00004418"/>
    </source>
</evidence>
<evidence type="ECO:0000256" key="2">
    <source>
        <dbReference type="ARBA" id="ARBA00022448"/>
    </source>
</evidence>
<dbReference type="STRING" id="309801.trd_1145"/>
<dbReference type="GO" id="GO:0042597">
    <property type="term" value="C:periplasmic space"/>
    <property type="evidence" value="ECO:0007669"/>
    <property type="project" value="UniProtKB-SubCell"/>
</dbReference>
<evidence type="ECO:0000256" key="4">
    <source>
        <dbReference type="ARBA" id="ARBA00022764"/>
    </source>
</evidence>
<dbReference type="Pfam" id="PF13416">
    <property type="entry name" value="SBP_bac_8"/>
    <property type="match status" value="1"/>
</dbReference>
<feature type="binding site" evidence="5">
    <location>
        <position position="127"/>
    </location>
    <ligand>
        <name>spermidine</name>
        <dbReference type="ChEBI" id="CHEBI:57834"/>
    </ligand>
</feature>
<dbReference type="Gene3D" id="3.40.190.10">
    <property type="entry name" value="Periplasmic binding protein-like II"/>
    <property type="match status" value="2"/>
</dbReference>
<dbReference type="CDD" id="cd13590">
    <property type="entry name" value="PBP2_PotD_PotF_like"/>
    <property type="match status" value="1"/>
</dbReference>
<evidence type="ECO:0000256" key="7">
    <source>
        <dbReference type="SAM" id="SignalP"/>
    </source>
</evidence>
<accession>B9L0S5</accession>
<dbReference type="PANTHER" id="PTHR30222:SF17">
    <property type="entry name" value="SPERMIDINE_PUTRESCINE-BINDING PERIPLASMIC PROTEIN"/>
    <property type="match status" value="1"/>
</dbReference>
<keyword evidence="4" id="KW-0574">Periplasm</keyword>
<dbReference type="PANTHER" id="PTHR30222">
    <property type="entry name" value="SPERMIDINE/PUTRESCINE-BINDING PERIPLASMIC PROTEIN"/>
    <property type="match status" value="1"/>
</dbReference>
<name>B9L0S5_THERP</name>
<dbReference type="GO" id="GO:0015846">
    <property type="term" value="P:polyamine transport"/>
    <property type="evidence" value="ECO:0007669"/>
    <property type="project" value="InterPro"/>
</dbReference>
<feature type="compositionally biased region" description="Low complexity" evidence="6">
    <location>
        <begin position="38"/>
        <end position="53"/>
    </location>
</feature>
<proteinExistence type="predicted"/>
<feature type="region of interest" description="Disordered" evidence="6">
    <location>
        <begin position="30"/>
        <end position="53"/>
    </location>
</feature>
<dbReference type="eggNOG" id="COG0687">
    <property type="taxonomic scope" value="Bacteria"/>
</dbReference>
<dbReference type="SUPFAM" id="SSF53850">
    <property type="entry name" value="Periplasmic binding protein-like II"/>
    <property type="match status" value="1"/>
</dbReference>
<evidence type="ECO:0000313" key="9">
    <source>
        <dbReference type="Proteomes" id="UP000000447"/>
    </source>
</evidence>
<evidence type="ECO:0000313" key="8">
    <source>
        <dbReference type="EMBL" id="ACM04758.1"/>
    </source>
</evidence>
<evidence type="ECO:0000256" key="3">
    <source>
        <dbReference type="ARBA" id="ARBA00022729"/>
    </source>
</evidence>
<evidence type="ECO:0000256" key="5">
    <source>
        <dbReference type="PIRSR" id="PIRSR019574-1"/>
    </source>
</evidence>
<dbReference type="AlphaFoldDB" id="B9L0S5"/>
<sequence>MSNRRIYSRRTVLRMLGAVSVISPLALSCRSSEPEGATPRSSPAARPSPTVVPSSGFQLPEYVDRTRLEGELFVFNWGDYIDPDVLSDFERLTGVKVTVDTYDTNEQAIAKLQQGGIAYDIVVPTDYAVQILIGLGLLEPLDRSVVRAIEHLDPNNLNGPYDPGNRYSVPYFWGTSGYAYDTAVLGPDLASWEALFEPAEAARGKIVMHGYYRETIAAALLWLGYPLNETSDEALQRALEVLKAQKPFVLTYTSENNDELLIAGEAVIAHCWTGQAILAKRERPTIRYVIPKEGCAVWQDNLCVVKGAPHRYAAMVFIDYLCWPEIAARNASYVGYASPNRTAREQGLLDPDLVNDPAIYLDDTTWKRLQWFKDLGPDYVKYDRIWTELRAG</sequence>
<feature type="chain" id="PRO_5002888225" evidence="7">
    <location>
        <begin position="29"/>
        <end position="392"/>
    </location>
</feature>
<dbReference type="PROSITE" id="PS51257">
    <property type="entry name" value="PROKAR_LIPOPROTEIN"/>
    <property type="match status" value="1"/>
</dbReference>
<evidence type="ECO:0000256" key="6">
    <source>
        <dbReference type="SAM" id="MobiDB-lite"/>
    </source>
</evidence>
<dbReference type="EMBL" id="CP001275">
    <property type="protein sequence ID" value="ACM04758.1"/>
    <property type="molecule type" value="Genomic_DNA"/>
</dbReference>
<dbReference type="HOGENOM" id="CLU_026974_1_3_0"/>
<dbReference type="PIRSF" id="PIRSF019574">
    <property type="entry name" value="Periplasmic_polyamine_BP"/>
    <property type="match status" value="1"/>
</dbReference>
<keyword evidence="3 7" id="KW-0732">Signal</keyword>
<keyword evidence="2" id="KW-0813">Transport</keyword>
<gene>
    <name evidence="8" type="ordered locus">trd_1145</name>
</gene>
<dbReference type="OrthoDB" id="9769319at2"/>
<dbReference type="PRINTS" id="PR00909">
    <property type="entry name" value="SPERMDNBNDNG"/>
</dbReference>
<keyword evidence="9" id="KW-1185">Reference proteome</keyword>
<dbReference type="InterPro" id="IPR006059">
    <property type="entry name" value="SBP"/>
</dbReference>
<dbReference type="KEGG" id="tro:trd_1145"/>
<feature type="signal peptide" evidence="7">
    <location>
        <begin position="1"/>
        <end position="28"/>
    </location>
</feature>
<dbReference type="GO" id="GO:0019808">
    <property type="term" value="F:polyamine binding"/>
    <property type="evidence" value="ECO:0007669"/>
    <property type="project" value="InterPro"/>
</dbReference>
<reference evidence="8 9" key="1">
    <citation type="journal article" date="2009" name="PLoS ONE">
        <title>Complete genome sequence of the aerobic CO-oxidizing thermophile Thermomicrobium roseum.</title>
        <authorList>
            <person name="Wu D."/>
            <person name="Raymond J."/>
            <person name="Wu M."/>
            <person name="Chatterji S."/>
            <person name="Ren Q."/>
            <person name="Graham J.E."/>
            <person name="Bryant D.A."/>
            <person name="Robb F."/>
            <person name="Colman A."/>
            <person name="Tallon L.J."/>
            <person name="Badger J.H."/>
            <person name="Madupu R."/>
            <person name="Ward N.L."/>
            <person name="Eisen J.A."/>
        </authorList>
    </citation>
    <scope>NUCLEOTIDE SEQUENCE [LARGE SCALE GENOMIC DNA]</scope>
    <source>
        <strain evidence="9">ATCC 27502 / DSM 5159 / P-2</strain>
    </source>
</reference>
<dbReference type="RefSeq" id="WP_015922099.1">
    <property type="nucleotide sequence ID" value="NC_011959.1"/>
</dbReference>
<dbReference type="InterPro" id="IPR001188">
    <property type="entry name" value="Sperm_putr-bd"/>
</dbReference>
<protein>
    <submittedName>
        <fullName evidence="8">Putative permidine/putrescine ABC transporter,periplasmic spermidine/putrescine-binding protein</fullName>
    </submittedName>
</protein>
<organism evidence="8 9">
    <name type="scientific">Thermomicrobium roseum (strain ATCC 27502 / DSM 5159 / P-2)</name>
    <dbReference type="NCBI Taxonomy" id="309801"/>
    <lineage>
        <taxon>Bacteria</taxon>
        <taxon>Pseudomonadati</taxon>
        <taxon>Thermomicrobiota</taxon>
        <taxon>Thermomicrobia</taxon>
        <taxon>Thermomicrobiales</taxon>
        <taxon>Thermomicrobiaceae</taxon>
        <taxon>Thermomicrobium</taxon>
    </lineage>
</organism>